<feature type="domain" description="Contractile injection system tube protein N-terminal" evidence="2">
    <location>
        <begin position="10"/>
        <end position="161"/>
    </location>
</feature>
<evidence type="ECO:0000256" key="1">
    <source>
        <dbReference type="SAM" id="MobiDB-lite"/>
    </source>
</evidence>
<evidence type="ECO:0000313" key="3">
    <source>
        <dbReference type="EMBL" id="MBT2987998.1"/>
    </source>
</evidence>
<evidence type="ECO:0000259" key="2">
    <source>
        <dbReference type="Pfam" id="PF19266"/>
    </source>
</evidence>
<evidence type="ECO:0000313" key="4">
    <source>
        <dbReference type="Proteomes" id="UP000770889"/>
    </source>
</evidence>
<name>A0A944M9V1_9GAMM</name>
<protein>
    <recommendedName>
        <fullName evidence="2">Contractile injection system tube protein N-terminal domain-containing protein</fullName>
    </recommendedName>
</protein>
<dbReference type="EMBL" id="JAHHGM010000002">
    <property type="protein sequence ID" value="MBT2987998.1"/>
    <property type="molecule type" value="Genomic_DNA"/>
</dbReference>
<dbReference type="AlphaFoldDB" id="A0A944M9V1"/>
<feature type="region of interest" description="Disordered" evidence="1">
    <location>
        <begin position="294"/>
        <end position="386"/>
    </location>
</feature>
<dbReference type="InterPro" id="IPR045361">
    <property type="entry name" value="CIS_tube_prot_N"/>
</dbReference>
<feature type="region of interest" description="Disordered" evidence="1">
    <location>
        <begin position="72"/>
        <end position="92"/>
    </location>
</feature>
<comment type="caution">
    <text evidence="3">The sequence shown here is derived from an EMBL/GenBank/DDBJ whole genome shotgun (WGS) entry which is preliminary data.</text>
</comment>
<accession>A0A944M9V1</accession>
<proteinExistence type="predicted"/>
<gene>
    <name evidence="3" type="ORF">KME65_03450</name>
</gene>
<organism evidence="3 4">
    <name type="scientific">Candidatus Thiodiazotropha taylori</name>
    <dbReference type="NCBI Taxonomy" id="2792791"/>
    <lineage>
        <taxon>Bacteria</taxon>
        <taxon>Pseudomonadati</taxon>
        <taxon>Pseudomonadota</taxon>
        <taxon>Gammaproteobacteria</taxon>
        <taxon>Chromatiales</taxon>
        <taxon>Sedimenticolaceae</taxon>
        <taxon>Candidatus Thiodiazotropha</taxon>
    </lineage>
</organism>
<sequence length="438" mass="45596">MSSQLTPALLIPYDAAGEELDDSNTIALDFNPETLTLKVQVGEEADRGRSGRQQSQHVAKSTATLSFDAIFDTTRPNPARGGSADEPASPEKLDVRVKTAAIAGFLQAEGEGENSAPRRVRFHWGNVIFDGLIKSFSETLDYFSPEGVPLRSKLSLSITEQDFRYNVDADQVQRAPTTPNANQAGDLAANNGLDSLFDLSAGAGFKLDLSLDLDLQVGLSLDLGFDADLKLGAELGLNANFDIGINAGVDFDISAGAALDLFGTAAIESSLGVGCDVDLGAALGSKAVQAVTSPAVPADAARPPSAWATEGPEPGSRASKLAVQVQQSRARSASSSRDRLQSGSDSGSPAGSGGDTAHLGLVTPLPIRGSPPTRPASFGSAQSRGLFPKRQQAIAVGGGDQSGRPAWEILPAESEDRALQTGLVQTCCVPQRKTYGSY</sequence>
<dbReference type="Pfam" id="PF19266">
    <property type="entry name" value="CIS_tube"/>
    <property type="match status" value="1"/>
</dbReference>
<reference evidence="3 4" key="1">
    <citation type="submission" date="2021-05" db="EMBL/GenBank/DDBJ databases">
        <title>Genetic and Functional Diversity in Clade A Lucinid endosymbionts from the Bahamas.</title>
        <authorList>
            <person name="Giani N.M."/>
            <person name="Engel A.S."/>
            <person name="Campbell B.J."/>
        </authorList>
    </citation>
    <scope>NUCLEOTIDE SEQUENCE [LARGE SCALE GENOMIC DNA]</scope>
    <source>
        <strain evidence="3">LUC16012Gg_MoonRockCtena</strain>
    </source>
</reference>
<feature type="compositionally biased region" description="Low complexity" evidence="1">
    <location>
        <begin position="323"/>
        <end position="349"/>
    </location>
</feature>
<dbReference type="Proteomes" id="UP000770889">
    <property type="component" value="Unassembled WGS sequence"/>
</dbReference>